<evidence type="ECO:0000256" key="2">
    <source>
        <dbReference type="ARBA" id="ARBA00012180"/>
    </source>
</evidence>
<dbReference type="InterPro" id="IPR041577">
    <property type="entry name" value="RT_RNaseH_2"/>
</dbReference>
<dbReference type="AlphaFoldDB" id="H3ABB0"/>
<dbReference type="EMBL" id="AFYH01160423">
    <property type="status" value="NOT_ANNOTATED_CDS"/>
    <property type="molecule type" value="Genomic_DNA"/>
</dbReference>
<dbReference type="InterPro" id="IPR043128">
    <property type="entry name" value="Rev_trsase/Diguanyl_cyclase"/>
</dbReference>
<dbReference type="GO" id="GO:0003676">
    <property type="term" value="F:nucleic acid binding"/>
    <property type="evidence" value="ECO:0007669"/>
    <property type="project" value="InterPro"/>
</dbReference>
<proteinExistence type="inferred from homology"/>
<dbReference type="InParanoid" id="H3ABB0"/>
<dbReference type="Gene3D" id="3.10.10.10">
    <property type="entry name" value="HIV Type 1 Reverse Transcriptase, subunit A, domain 1"/>
    <property type="match status" value="1"/>
</dbReference>
<dbReference type="PROSITE" id="PS50994">
    <property type="entry name" value="INTEGRASE"/>
    <property type="match status" value="1"/>
</dbReference>
<dbReference type="GO" id="GO:0004523">
    <property type="term" value="F:RNA-DNA hybrid ribonuclease activity"/>
    <property type="evidence" value="ECO:0007669"/>
    <property type="project" value="UniProtKB-EC"/>
</dbReference>
<sequence length="784" mass="90635">HRSTTLWDPPVNLDHLNEQQQDVVRKVLREECNAFAKDDNDIGYIPSLKMYITLKDTTPVQKAYMSIPKPLHQEVKEYLQDLLNQGWIVQSRSLYSSPVVCMRKKDGGLRLCCDYRELNCKHPIPRIRDMLDSLSGSSWFSVLDQGKAYHKGCPLTAFITPWGLYKWVRIPFGLSSAPTKFQRSMEECLSGLQDDICQPYLDDNLVHSSNFEEHMKHVQTVLQRYQQHGVKLTARKCELFKRKVRFLGRTVSEEGYTMDPAEIAPVQALKEKRPATIGELRKVLGFLSYYQPYIRDFSRVARPLYDLLPAPAEAGIPITWTSNHQRIMEQLIDCLSNPPILGYPDFTQPFVLHCDASQEGLGAVLYQRQGGRMVVIAYGSRTLTPPEKNYYMHSGKLEFLALKWAFCDRFCDYLYYAPSFVVYTDNNPLTYILTTAKLNATGHHWVSQLADFNFMIKYRPGKSNADADGLSRMPLHMDSYMRQCTEDIHQMKHEPLQEARLVNKNALDLIQDANHASTFRPIPREDIQRAQMQHDVEHYVTRVCECLKKRKPNKATRAPLSTIKMTYPFEMVSIDFLHLQGYEYILVVMDHYTRFAQTYTTTNKSAKTVADKIFNDFALKFGFPSKIHHDMGKEFENQLLAKLKEHSGVLGSHTTLYHPQGNGQVERFNRTLLAMLRTLDKETEDWKSSLAKVVRAYKCTRSKATGFSPFYLLFGQSPRLPIDLLFDLKVDGRRETHQDYVTDWQNRMSEAYRIVSKTATKEAARGKACYDRRIHGMRIHGYDL</sequence>
<comment type="similarity">
    <text evidence="1">Belongs to the beta type-B retroviral polymerase family. HERV class-II K(HML-2) pol subfamily.</text>
</comment>
<evidence type="ECO:0000256" key="3">
    <source>
        <dbReference type="ARBA" id="ARBA00023268"/>
    </source>
</evidence>
<reference evidence="6" key="1">
    <citation type="submission" date="2011-08" db="EMBL/GenBank/DDBJ databases">
        <title>The draft genome of Latimeria chalumnae.</title>
        <authorList>
            <person name="Di Palma F."/>
            <person name="Alfoldi J."/>
            <person name="Johnson J."/>
            <person name="Berlin A."/>
            <person name="Gnerre S."/>
            <person name="Jaffe D."/>
            <person name="MacCallum I."/>
            <person name="Young S."/>
            <person name="Walker B.J."/>
            <person name="Lander E."/>
            <person name="Lindblad-Toh K."/>
        </authorList>
    </citation>
    <scope>NUCLEOTIDE SEQUENCE [LARGE SCALE GENOMIC DNA]</scope>
    <source>
        <strain evidence="6">Wild caught</strain>
    </source>
</reference>
<evidence type="ECO:0000313" key="6">
    <source>
        <dbReference type="Proteomes" id="UP000008672"/>
    </source>
</evidence>
<evidence type="ECO:0000256" key="1">
    <source>
        <dbReference type="ARBA" id="ARBA00010879"/>
    </source>
</evidence>
<accession>H3ABB0</accession>
<dbReference type="Gene3D" id="3.30.70.270">
    <property type="match status" value="2"/>
</dbReference>
<dbReference type="FunFam" id="3.30.420.10:FF:000032">
    <property type="entry name" value="Retrovirus-related Pol polyprotein from transposon 297-like Protein"/>
    <property type="match status" value="1"/>
</dbReference>
<dbReference type="InterPro" id="IPR012337">
    <property type="entry name" value="RNaseH-like_sf"/>
</dbReference>
<evidence type="ECO:0000313" key="5">
    <source>
        <dbReference type="Ensembl" id="ENSLACP00000006931.1"/>
    </source>
</evidence>
<dbReference type="FunFam" id="3.30.70.270:FF:000003">
    <property type="entry name" value="Transposon Ty3-G Gag-Pol polyprotein"/>
    <property type="match status" value="1"/>
</dbReference>
<dbReference type="FunCoup" id="H3ABB0">
    <property type="interactions" value="70"/>
</dbReference>
<feature type="domain" description="Integrase catalytic" evidence="4">
    <location>
        <begin position="564"/>
        <end position="717"/>
    </location>
</feature>
<dbReference type="EC" id="3.1.26.4" evidence="2"/>
<dbReference type="Pfam" id="PF00665">
    <property type="entry name" value="rve"/>
    <property type="match status" value="1"/>
</dbReference>
<dbReference type="InterPro" id="IPR036397">
    <property type="entry name" value="RNaseH_sf"/>
</dbReference>
<dbReference type="Pfam" id="PF00078">
    <property type="entry name" value="RVT_1"/>
    <property type="match status" value="1"/>
</dbReference>
<reference evidence="5" key="2">
    <citation type="submission" date="2025-08" db="UniProtKB">
        <authorList>
            <consortium name="Ensembl"/>
        </authorList>
    </citation>
    <scope>IDENTIFICATION</scope>
</reference>
<organism evidence="5 6">
    <name type="scientific">Latimeria chalumnae</name>
    <name type="common">Coelacanth</name>
    <dbReference type="NCBI Taxonomy" id="7897"/>
    <lineage>
        <taxon>Eukaryota</taxon>
        <taxon>Metazoa</taxon>
        <taxon>Chordata</taxon>
        <taxon>Craniata</taxon>
        <taxon>Vertebrata</taxon>
        <taxon>Euteleostomi</taxon>
        <taxon>Coelacanthiformes</taxon>
        <taxon>Coelacanthidae</taxon>
        <taxon>Latimeria</taxon>
    </lineage>
</organism>
<dbReference type="PANTHER" id="PTHR37984">
    <property type="entry name" value="PROTEIN CBG26694"/>
    <property type="match status" value="1"/>
</dbReference>
<dbReference type="CDD" id="cd09274">
    <property type="entry name" value="RNase_HI_RT_Ty3"/>
    <property type="match status" value="1"/>
</dbReference>
<reference evidence="5" key="3">
    <citation type="submission" date="2025-09" db="UniProtKB">
        <authorList>
            <consortium name="Ensembl"/>
        </authorList>
    </citation>
    <scope>IDENTIFICATION</scope>
</reference>
<dbReference type="GO" id="GO:0015074">
    <property type="term" value="P:DNA integration"/>
    <property type="evidence" value="ECO:0007669"/>
    <property type="project" value="InterPro"/>
</dbReference>
<dbReference type="FunFam" id="3.10.20.370:FF:000001">
    <property type="entry name" value="Retrovirus-related Pol polyprotein from transposon 17.6-like protein"/>
    <property type="match status" value="1"/>
</dbReference>
<dbReference type="SUPFAM" id="SSF56672">
    <property type="entry name" value="DNA/RNA polymerases"/>
    <property type="match status" value="1"/>
</dbReference>
<name>H3ABB0_LATCH</name>
<dbReference type="InterPro" id="IPR000477">
    <property type="entry name" value="RT_dom"/>
</dbReference>
<dbReference type="InterPro" id="IPR050951">
    <property type="entry name" value="Retrovirus_Pol_polyprotein"/>
</dbReference>
<keyword evidence="6" id="KW-1185">Reference proteome</keyword>
<dbReference type="InterPro" id="IPR043502">
    <property type="entry name" value="DNA/RNA_pol_sf"/>
</dbReference>
<dbReference type="Proteomes" id="UP000008672">
    <property type="component" value="Unassembled WGS sequence"/>
</dbReference>
<dbReference type="OMA" id="VEWREAH"/>
<evidence type="ECO:0000259" key="4">
    <source>
        <dbReference type="PROSITE" id="PS50994"/>
    </source>
</evidence>
<dbReference type="Ensembl" id="ENSLACT00000006990.1">
    <property type="protein sequence ID" value="ENSLACP00000006931.1"/>
    <property type="gene ID" value="ENSLACG00000006151.1"/>
</dbReference>
<keyword evidence="3" id="KW-0511">Multifunctional enzyme</keyword>
<dbReference type="CDD" id="cd01647">
    <property type="entry name" value="RT_LTR"/>
    <property type="match status" value="1"/>
</dbReference>
<dbReference type="eggNOG" id="KOG0017">
    <property type="taxonomic scope" value="Eukaryota"/>
</dbReference>
<dbReference type="Gene3D" id="3.30.420.10">
    <property type="entry name" value="Ribonuclease H-like superfamily/Ribonuclease H"/>
    <property type="match status" value="1"/>
</dbReference>
<dbReference type="InterPro" id="IPR001584">
    <property type="entry name" value="Integrase_cat-core"/>
</dbReference>
<dbReference type="Pfam" id="PF17919">
    <property type="entry name" value="RT_RNaseH_2"/>
    <property type="match status" value="1"/>
</dbReference>
<protein>
    <recommendedName>
        <fullName evidence="2">ribonuclease H</fullName>
        <ecNumber evidence="2">3.1.26.4</ecNumber>
    </recommendedName>
</protein>
<dbReference type="GeneTree" id="ENSGT01100000263500"/>
<dbReference type="SUPFAM" id="SSF53098">
    <property type="entry name" value="Ribonuclease H-like"/>
    <property type="match status" value="1"/>
</dbReference>
<dbReference type="PANTHER" id="PTHR37984:SF5">
    <property type="entry name" value="PROTEIN NYNRIN-LIKE"/>
    <property type="match status" value="1"/>
</dbReference>
<dbReference type="Gene3D" id="3.10.20.370">
    <property type="match status" value="1"/>
</dbReference>